<dbReference type="Gene3D" id="3.90.180.10">
    <property type="entry name" value="Medium-chain alcohol dehydrogenases, catalytic domain"/>
    <property type="match status" value="1"/>
</dbReference>
<name>A0A4V2ERU3_9PSEU</name>
<dbReference type="EMBL" id="SGWQ01000010">
    <property type="protein sequence ID" value="RZS34067.1"/>
    <property type="molecule type" value="Genomic_DNA"/>
</dbReference>
<reference evidence="2 3" key="1">
    <citation type="submission" date="2019-02" db="EMBL/GenBank/DDBJ databases">
        <title>Genomic Encyclopedia of Type Strains, Phase IV (KMG-IV): sequencing the most valuable type-strain genomes for metagenomic binning, comparative biology and taxonomic classification.</title>
        <authorList>
            <person name="Goeker M."/>
        </authorList>
    </citation>
    <scope>NUCLEOTIDE SEQUENCE [LARGE SCALE GENOMIC DNA]</scope>
    <source>
        <strain evidence="2 3">DSM 101727</strain>
    </source>
</reference>
<dbReference type="InterPro" id="IPR052585">
    <property type="entry name" value="Lipid_raft_assoc_Zn_ADH"/>
</dbReference>
<dbReference type="Proteomes" id="UP000294257">
    <property type="component" value="Unassembled WGS sequence"/>
</dbReference>
<sequence>MRAVRLHAFGGPETLVYEEVPKPAPGQGEVLVQVRAVAFNPLDAGFREGFTQVPESLRPVIELPYTPGVDVSGEIAALGDGVTAWRVGDDVLGMAMKARGYAEYAVLPAAVLVGKPESVDHVRAAAVPLVGLTAVQYLDRIDPAAGARVLVNGAAGGVGHVTVQLAKSRGAQVIGVASGRHENFLRDLGVDEFVDYTTTDVTTVSTVDHVIDCVGGPEGYRFLDVVRRGGTISPVYLGDYRPDHAAELGVRLVPGERVRSDSGQLAELARLMADGRLRVAVDSEFPLPDAAKAHERYAHGHLRGKIVLNVG</sequence>
<dbReference type="AlphaFoldDB" id="A0A4V2ERU3"/>
<feature type="domain" description="Enoyl reductase (ER)" evidence="1">
    <location>
        <begin position="10"/>
        <end position="308"/>
    </location>
</feature>
<dbReference type="RefSeq" id="WP_130347431.1">
    <property type="nucleotide sequence ID" value="NZ_SGWQ01000010.1"/>
</dbReference>
<dbReference type="GO" id="GO:0016491">
    <property type="term" value="F:oxidoreductase activity"/>
    <property type="evidence" value="ECO:0007669"/>
    <property type="project" value="InterPro"/>
</dbReference>
<evidence type="ECO:0000313" key="3">
    <source>
        <dbReference type="Proteomes" id="UP000294257"/>
    </source>
</evidence>
<dbReference type="InterPro" id="IPR036291">
    <property type="entry name" value="NAD(P)-bd_dom_sf"/>
</dbReference>
<keyword evidence="3" id="KW-1185">Reference proteome</keyword>
<dbReference type="Gene3D" id="3.40.50.720">
    <property type="entry name" value="NAD(P)-binding Rossmann-like Domain"/>
    <property type="match status" value="1"/>
</dbReference>
<gene>
    <name evidence="2" type="ORF">EV193_110217</name>
</gene>
<dbReference type="SUPFAM" id="SSF51735">
    <property type="entry name" value="NAD(P)-binding Rossmann-fold domains"/>
    <property type="match status" value="1"/>
</dbReference>
<dbReference type="CDD" id="cd05289">
    <property type="entry name" value="MDR_like_2"/>
    <property type="match status" value="1"/>
</dbReference>
<comment type="caution">
    <text evidence="2">The sequence shown here is derived from an EMBL/GenBank/DDBJ whole genome shotgun (WGS) entry which is preliminary data.</text>
</comment>
<protein>
    <submittedName>
        <fullName evidence="2">NADPH:quinone reductase-like Zn-dependent oxidoreductase</fullName>
    </submittedName>
</protein>
<dbReference type="SUPFAM" id="SSF50129">
    <property type="entry name" value="GroES-like"/>
    <property type="match status" value="1"/>
</dbReference>
<dbReference type="InterPro" id="IPR013154">
    <property type="entry name" value="ADH-like_N"/>
</dbReference>
<dbReference type="Pfam" id="PF13602">
    <property type="entry name" value="ADH_zinc_N_2"/>
    <property type="match status" value="1"/>
</dbReference>
<dbReference type="Pfam" id="PF08240">
    <property type="entry name" value="ADH_N"/>
    <property type="match status" value="1"/>
</dbReference>
<accession>A0A4V2ERU3</accession>
<proteinExistence type="predicted"/>
<evidence type="ECO:0000313" key="2">
    <source>
        <dbReference type="EMBL" id="RZS34067.1"/>
    </source>
</evidence>
<dbReference type="PANTHER" id="PTHR43482:SF1">
    <property type="entry name" value="PROTEIN AST1-RELATED"/>
    <property type="match status" value="1"/>
</dbReference>
<dbReference type="InterPro" id="IPR011032">
    <property type="entry name" value="GroES-like_sf"/>
</dbReference>
<organism evidence="2 3">
    <name type="scientific">Herbihabitans rhizosphaerae</name>
    <dbReference type="NCBI Taxonomy" id="1872711"/>
    <lineage>
        <taxon>Bacteria</taxon>
        <taxon>Bacillati</taxon>
        <taxon>Actinomycetota</taxon>
        <taxon>Actinomycetes</taxon>
        <taxon>Pseudonocardiales</taxon>
        <taxon>Pseudonocardiaceae</taxon>
        <taxon>Herbihabitans</taxon>
    </lineage>
</organism>
<dbReference type="OrthoDB" id="3727682at2"/>
<evidence type="ECO:0000259" key="1">
    <source>
        <dbReference type="SMART" id="SM00829"/>
    </source>
</evidence>
<dbReference type="InterPro" id="IPR020843">
    <property type="entry name" value="ER"/>
</dbReference>
<dbReference type="SMART" id="SM00829">
    <property type="entry name" value="PKS_ER"/>
    <property type="match status" value="1"/>
</dbReference>
<dbReference type="PANTHER" id="PTHR43482">
    <property type="entry name" value="PROTEIN AST1-RELATED"/>
    <property type="match status" value="1"/>
</dbReference>